<dbReference type="PANTHER" id="PTHR38136:SF2">
    <property type="entry name" value="DNA REPAIR PROTEIN"/>
    <property type="match status" value="1"/>
</dbReference>
<protein>
    <recommendedName>
        <fullName evidence="1">DNA repair protein</fullName>
    </recommendedName>
</protein>
<keyword evidence="1" id="KW-0234">DNA repair</keyword>
<evidence type="ECO:0000256" key="1">
    <source>
        <dbReference type="HAMAP-Rule" id="MF_02096"/>
    </source>
</evidence>
<proteinExistence type="inferred from homology"/>
<sequence>MKKREKLIEQLANRGICAICKGTKMLCGKSECPLLVRYYSLLKNKKKMGREIDGSSPPGVFVGRYGYPKVNVGPLIPPEKGDTEYMDIPEFWIDMNIKEFVDMRTSLIRGMKKVRVNMANEPDYFILDLQELSMANKHVDTEVIFEKIPHGRIVAGSEIQPYGPAAPLKKIIHDNVKVNPKLEKIYYDELKASESILHLYKEGVRVSLIQKAFSMGTMGVNRKIVPTRWSITAVDDTISKHLVSKIKEFGLVDKSMVFMSNKMGNLFAVIFLPRMWSYELVEAWYPGTLWNPYGKRIFMVSSHEYFESRKDYAEIGGCYYAARLAVGEKLIKMRRQAEVIVLREAQPSYLMPVGVWHVRENVRSALRNQPESFDRETDAINYALSHFHIPQKYWLEGSKLLNRFLHQRRLEDFEIY</sequence>
<evidence type="ECO:0000259" key="3">
    <source>
        <dbReference type="Pfam" id="PF04895"/>
    </source>
</evidence>
<evidence type="ECO:0000313" key="4">
    <source>
        <dbReference type="EMBL" id="HHE75554.1"/>
    </source>
</evidence>
<evidence type="ECO:0000259" key="2">
    <source>
        <dbReference type="Pfam" id="PF04894"/>
    </source>
</evidence>
<dbReference type="PANTHER" id="PTHR38136">
    <property type="entry name" value="DNA REPAIR PROTEIN"/>
    <property type="match status" value="1"/>
</dbReference>
<comment type="similarity">
    <text evidence="1">Belongs to the Nre family.</text>
</comment>
<dbReference type="EMBL" id="DRTM01000023">
    <property type="protein sequence ID" value="HHE75554.1"/>
    <property type="molecule type" value="Genomic_DNA"/>
</dbReference>
<feature type="domain" description="Archaeal Nre C-terminal" evidence="3">
    <location>
        <begin position="305"/>
        <end position="413"/>
    </location>
</feature>
<dbReference type="Pfam" id="PF04894">
    <property type="entry name" value="Nre_N"/>
    <property type="match status" value="1"/>
</dbReference>
<dbReference type="InterPro" id="IPR006979">
    <property type="entry name" value="Nre_C"/>
</dbReference>
<dbReference type="AlphaFoldDB" id="A0A7J3T9B8"/>
<name>A0A7J3T9B8_9ARCH</name>
<gene>
    <name evidence="4" type="ORF">ENL31_00305</name>
</gene>
<reference evidence="4" key="1">
    <citation type="journal article" date="2020" name="mSystems">
        <title>Genome- and Community-Level Interaction Insights into Carbon Utilization and Element Cycling Functions of Hydrothermarchaeota in Hydrothermal Sediment.</title>
        <authorList>
            <person name="Zhou Z."/>
            <person name="Liu Y."/>
            <person name="Xu W."/>
            <person name="Pan J."/>
            <person name="Luo Z.H."/>
            <person name="Li M."/>
        </authorList>
    </citation>
    <scope>NUCLEOTIDE SEQUENCE [LARGE SCALE GENOMIC DNA]</scope>
    <source>
        <strain evidence="4">HyVt-85</strain>
    </source>
</reference>
<dbReference type="Proteomes" id="UP000886130">
    <property type="component" value="Unassembled WGS sequence"/>
</dbReference>
<dbReference type="GO" id="GO:0006281">
    <property type="term" value="P:DNA repair"/>
    <property type="evidence" value="ECO:0007669"/>
    <property type="project" value="UniProtKB-UniRule"/>
</dbReference>
<feature type="domain" description="Archaeal Nre N-terminal" evidence="2">
    <location>
        <begin position="26"/>
        <end position="291"/>
    </location>
</feature>
<comment type="function">
    <text evidence="1">Involved in DNA damage repair.</text>
</comment>
<comment type="caution">
    <text evidence="4">The sequence shown here is derived from an EMBL/GenBank/DDBJ whole genome shotgun (WGS) entry which is preliminary data.</text>
</comment>
<keyword evidence="1" id="KW-0227">DNA damage</keyword>
<organism evidence="4">
    <name type="scientific">Candidatus Aciduliprofundum boonei</name>
    <dbReference type="NCBI Taxonomy" id="379547"/>
    <lineage>
        <taxon>Archaea</taxon>
        <taxon>Methanobacteriati</taxon>
        <taxon>Thermoplasmatota</taxon>
        <taxon>DHVE2 group</taxon>
        <taxon>Candidatus Aciduliprofundum</taxon>
    </lineage>
</organism>
<dbReference type="InterPro" id="IPR006978">
    <property type="entry name" value="Nre_N"/>
</dbReference>
<dbReference type="Pfam" id="PF04895">
    <property type="entry name" value="Nre_C"/>
    <property type="match status" value="1"/>
</dbReference>
<accession>A0A7J3T9B8</accession>
<comment type="caution">
    <text evidence="1">Lacks conserved residue(s) required for the propagation of feature annotation.</text>
</comment>
<dbReference type="HAMAP" id="MF_02096">
    <property type="entry name" value="Nre"/>
    <property type="match status" value="1"/>
</dbReference>
<dbReference type="InterPro" id="IPR033167">
    <property type="entry name" value="Nre"/>
</dbReference>